<accession>A0A9D1CYY7</accession>
<sequence>MVKIRQIYDIKLNIMEKANKDIIIDIENDCLKGKTISEQKRDYYLSYLVYKVRCGAAKFYNQSLDDWDFKDSKEVVISSLKSYFDKLNIKYKIIDMNDVVKGIRHLFMIVSFQSDDGEVIFIVDPTYNQFFGIEMCNSDVYKEEAGRTIQKPDLGYFILKETKELQNLVKKFLQNGYMILNETNAKIYGDSFSRASVYLEDYNNEMSGCMYIKRFNRCAAIEKLKSSEELINPITLNFYKNKV</sequence>
<dbReference type="Proteomes" id="UP000886786">
    <property type="component" value="Unassembled WGS sequence"/>
</dbReference>
<proteinExistence type="predicted"/>
<reference evidence="1" key="1">
    <citation type="submission" date="2020-10" db="EMBL/GenBank/DDBJ databases">
        <authorList>
            <person name="Gilroy R."/>
        </authorList>
    </citation>
    <scope>NUCLEOTIDE SEQUENCE</scope>
    <source>
        <strain evidence="1">CHK147-3167</strain>
    </source>
</reference>
<dbReference type="AlphaFoldDB" id="A0A9D1CYY7"/>
<evidence type="ECO:0000313" key="1">
    <source>
        <dbReference type="EMBL" id="HIQ90630.1"/>
    </source>
</evidence>
<name>A0A9D1CYY7_9FIRM</name>
<evidence type="ECO:0000313" key="2">
    <source>
        <dbReference type="Proteomes" id="UP000886786"/>
    </source>
</evidence>
<gene>
    <name evidence="1" type="ORF">IAB27_03260</name>
</gene>
<comment type="caution">
    <text evidence="1">The sequence shown here is derived from an EMBL/GenBank/DDBJ whole genome shotgun (WGS) entry which is preliminary data.</text>
</comment>
<reference evidence="1" key="2">
    <citation type="journal article" date="2021" name="PeerJ">
        <title>Extensive microbial diversity within the chicken gut microbiome revealed by metagenomics and culture.</title>
        <authorList>
            <person name="Gilroy R."/>
            <person name="Ravi A."/>
            <person name="Getino M."/>
            <person name="Pursley I."/>
            <person name="Horton D.L."/>
            <person name="Alikhan N.F."/>
            <person name="Baker D."/>
            <person name="Gharbi K."/>
            <person name="Hall N."/>
            <person name="Watson M."/>
            <person name="Adriaenssens E.M."/>
            <person name="Foster-Nyarko E."/>
            <person name="Jarju S."/>
            <person name="Secka A."/>
            <person name="Antonio M."/>
            <person name="Oren A."/>
            <person name="Chaudhuri R.R."/>
            <person name="La Ragione R."/>
            <person name="Hildebrand F."/>
            <person name="Pallen M.J."/>
        </authorList>
    </citation>
    <scope>NUCLEOTIDE SEQUENCE</scope>
    <source>
        <strain evidence="1">CHK147-3167</strain>
    </source>
</reference>
<dbReference type="EMBL" id="DVFV01000063">
    <property type="protein sequence ID" value="HIQ90630.1"/>
    <property type="molecule type" value="Genomic_DNA"/>
</dbReference>
<organism evidence="1 2">
    <name type="scientific">Candidatus Coprosoma intestinipullorum</name>
    <dbReference type="NCBI Taxonomy" id="2840752"/>
    <lineage>
        <taxon>Bacteria</taxon>
        <taxon>Bacillati</taxon>
        <taxon>Bacillota</taxon>
        <taxon>Bacillota incertae sedis</taxon>
        <taxon>Candidatus Coprosoma</taxon>
    </lineage>
</organism>
<protein>
    <submittedName>
        <fullName evidence="1">Uncharacterized protein</fullName>
    </submittedName>
</protein>